<sequence length="221" mass="24709">MKRAIIESRPYLLLSLLFGISYFFVKDGNIPGMYLMFWKGAGVGFLAVYATRRAHNFEGKLIAAVMAFGALGDMLIEFNLMAGAGAFIVGHCIAIWLYARHRRGKTVFSQKAFAILLVPITMFIVWSLPSDRSEALGLAVYSLFLAVMAAMAWTSSFPRYRVGIGALLFVISDLFIFAQMGFLENSAIPEWTIWPFYYVGQFLIVTGVVRTLRKEMAISNP</sequence>
<feature type="transmembrane region" description="Helical" evidence="6">
    <location>
        <begin position="135"/>
        <end position="153"/>
    </location>
</feature>
<evidence type="ECO:0000313" key="7">
    <source>
        <dbReference type="EMBL" id="QTD56187.1"/>
    </source>
</evidence>
<evidence type="ECO:0000256" key="5">
    <source>
        <dbReference type="ARBA" id="ARBA00023136"/>
    </source>
</evidence>
<protein>
    <submittedName>
        <fullName evidence="7">Lysoplasmalogenase</fullName>
    </submittedName>
</protein>
<reference evidence="7 8" key="1">
    <citation type="submission" date="2021-03" db="EMBL/GenBank/DDBJ databases">
        <title>Complete genome of Parasphingorhabdus_sp.JHSY0214.</title>
        <authorList>
            <person name="Yoo J.H."/>
            <person name="Bae J.W."/>
        </authorList>
    </citation>
    <scope>NUCLEOTIDE SEQUENCE [LARGE SCALE GENOMIC DNA]</scope>
    <source>
        <strain evidence="7 8">JHSY0214</strain>
    </source>
</reference>
<dbReference type="PANTHER" id="PTHR31885:SF6">
    <property type="entry name" value="GH04784P"/>
    <property type="match status" value="1"/>
</dbReference>
<feature type="transmembrane region" description="Helical" evidence="6">
    <location>
        <begin position="111"/>
        <end position="129"/>
    </location>
</feature>
<dbReference type="Pfam" id="PF07947">
    <property type="entry name" value="YhhN"/>
    <property type="match status" value="1"/>
</dbReference>
<keyword evidence="8" id="KW-1185">Reference proteome</keyword>
<feature type="transmembrane region" description="Helical" evidence="6">
    <location>
        <begin position="57"/>
        <end position="76"/>
    </location>
</feature>
<evidence type="ECO:0000256" key="1">
    <source>
        <dbReference type="ARBA" id="ARBA00004141"/>
    </source>
</evidence>
<feature type="transmembrane region" description="Helical" evidence="6">
    <location>
        <begin position="194"/>
        <end position="212"/>
    </location>
</feature>
<evidence type="ECO:0000256" key="2">
    <source>
        <dbReference type="ARBA" id="ARBA00007375"/>
    </source>
</evidence>
<dbReference type="EMBL" id="CP071794">
    <property type="protein sequence ID" value="QTD56187.1"/>
    <property type="molecule type" value="Genomic_DNA"/>
</dbReference>
<dbReference type="RefSeq" id="WP_207988009.1">
    <property type="nucleotide sequence ID" value="NZ_CP071794.1"/>
</dbReference>
<comment type="similarity">
    <text evidence="2">Belongs to the TMEM86 family.</text>
</comment>
<keyword evidence="3 6" id="KW-0812">Transmembrane</keyword>
<dbReference type="InterPro" id="IPR012506">
    <property type="entry name" value="TMEM86B-like"/>
</dbReference>
<evidence type="ECO:0000313" key="8">
    <source>
        <dbReference type="Proteomes" id="UP000663923"/>
    </source>
</evidence>
<feature type="transmembrane region" description="Helical" evidence="6">
    <location>
        <begin position="160"/>
        <end position="182"/>
    </location>
</feature>
<gene>
    <name evidence="7" type="ORF">J4G78_00840</name>
</gene>
<comment type="subcellular location">
    <subcellularLocation>
        <location evidence="1">Membrane</location>
        <topology evidence="1">Multi-pass membrane protein</topology>
    </subcellularLocation>
</comment>
<proteinExistence type="inferred from homology"/>
<keyword evidence="4 6" id="KW-1133">Transmembrane helix</keyword>
<feature type="transmembrane region" description="Helical" evidence="6">
    <location>
        <begin position="31"/>
        <end position="50"/>
    </location>
</feature>
<dbReference type="PANTHER" id="PTHR31885">
    <property type="entry name" value="GH04784P"/>
    <property type="match status" value="1"/>
</dbReference>
<dbReference type="Proteomes" id="UP000663923">
    <property type="component" value="Chromosome"/>
</dbReference>
<evidence type="ECO:0000256" key="3">
    <source>
        <dbReference type="ARBA" id="ARBA00022692"/>
    </source>
</evidence>
<feature type="transmembrane region" description="Helical" evidence="6">
    <location>
        <begin position="9"/>
        <end position="25"/>
    </location>
</feature>
<organism evidence="7 8">
    <name type="scientific">Parasphingorhabdus cellanae</name>
    <dbReference type="NCBI Taxonomy" id="2806553"/>
    <lineage>
        <taxon>Bacteria</taxon>
        <taxon>Pseudomonadati</taxon>
        <taxon>Pseudomonadota</taxon>
        <taxon>Alphaproteobacteria</taxon>
        <taxon>Sphingomonadales</taxon>
        <taxon>Sphingomonadaceae</taxon>
        <taxon>Parasphingorhabdus</taxon>
    </lineage>
</organism>
<evidence type="ECO:0000256" key="4">
    <source>
        <dbReference type="ARBA" id="ARBA00022989"/>
    </source>
</evidence>
<name>A0ABX7T7S6_9SPHN</name>
<evidence type="ECO:0000256" key="6">
    <source>
        <dbReference type="SAM" id="Phobius"/>
    </source>
</evidence>
<keyword evidence="5 6" id="KW-0472">Membrane</keyword>
<feature type="transmembrane region" description="Helical" evidence="6">
    <location>
        <begin position="82"/>
        <end position="99"/>
    </location>
</feature>
<accession>A0ABX7T7S6</accession>